<sequence>MAETISFLFASSLIFCSSSGDISSSSSSLLMGSMWLTSITFLNVGTFSLFSWITLRIPTTITLSPGIAVSTISSRSIPSMNLGICPPLKLSGLSCILNIWKFTNLLFSTSSWTFLLPHCSHFFTATKPS</sequence>
<dbReference type="AlphaFoldDB" id="O58342"/>
<feature type="transmembrane region" description="Helical" evidence="1">
    <location>
        <begin position="35"/>
        <end position="55"/>
    </location>
</feature>
<accession>O58342</accession>
<dbReference type="Proteomes" id="UP000000752">
    <property type="component" value="Chromosome"/>
</dbReference>
<name>O58342_PYRHO</name>
<evidence type="ECO:0000256" key="1">
    <source>
        <dbReference type="SAM" id="Phobius"/>
    </source>
</evidence>
<dbReference type="KEGG" id="pho:PH0608"/>
<organism evidence="2 3">
    <name type="scientific">Pyrococcus horikoshii (strain ATCC 700860 / DSM 12428 / JCM 9974 / NBRC 100139 / OT-3)</name>
    <dbReference type="NCBI Taxonomy" id="70601"/>
    <lineage>
        <taxon>Archaea</taxon>
        <taxon>Methanobacteriati</taxon>
        <taxon>Methanobacteriota</taxon>
        <taxon>Thermococci</taxon>
        <taxon>Thermococcales</taxon>
        <taxon>Thermococcaceae</taxon>
        <taxon>Pyrococcus</taxon>
    </lineage>
</organism>
<proteinExistence type="predicted"/>
<dbReference type="EMBL" id="BA000001">
    <property type="protein sequence ID" value="BAA29697.1"/>
    <property type="molecule type" value="Genomic_DNA"/>
</dbReference>
<keyword evidence="1" id="KW-0472">Membrane</keyword>
<keyword evidence="3" id="KW-1185">Reference proteome</keyword>
<protein>
    <submittedName>
        <fullName evidence="2">Uncharacterized protein</fullName>
    </submittedName>
</protein>
<dbReference type="EnsemblBacteria" id="BAA29697">
    <property type="protein sequence ID" value="BAA29697"/>
    <property type="gene ID" value="BAA29697"/>
</dbReference>
<keyword evidence="1" id="KW-0812">Transmembrane</keyword>
<dbReference type="PIR" id="G71104">
    <property type="entry name" value="G71104"/>
</dbReference>
<evidence type="ECO:0000313" key="2">
    <source>
        <dbReference type="EMBL" id="BAA29697.1"/>
    </source>
</evidence>
<evidence type="ECO:0000313" key="3">
    <source>
        <dbReference type="Proteomes" id="UP000000752"/>
    </source>
</evidence>
<gene>
    <name evidence="2" type="ordered locus">PH0608</name>
</gene>
<keyword evidence="1" id="KW-1133">Transmembrane helix</keyword>
<reference evidence="2 3" key="1">
    <citation type="journal article" date="1998" name="DNA Res.">
        <title>Complete sequence and gene organization of the genome of a hyper-thermophilic archaebacterium, Pyrococcus horikoshii OT3.</title>
        <authorList>
            <person name="Kawarabayasi Y."/>
            <person name="Sawada M."/>
            <person name="Horikawa H."/>
            <person name="Haikawa Y."/>
            <person name="Hino Y."/>
            <person name="Yamamoto S."/>
            <person name="Sekine M."/>
            <person name="Baba S."/>
            <person name="Kosugi H."/>
            <person name="Hosoyama A."/>
            <person name="Nagai Y."/>
            <person name="Sakai M."/>
            <person name="Ogura K."/>
            <person name="Otuka R."/>
            <person name="Nakazawa H."/>
            <person name="Takamiya M."/>
            <person name="Ohfuku Y."/>
            <person name="Funahashi T."/>
            <person name="Tanaka T."/>
            <person name="Kudoh Y."/>
            <person name="Yamazaki J."/>
            <person name="Kushida N."/>
            <person name="Oguchi A."/>
            <person name="Aoki K."/>
            <person name="Nakamura Y."/>
            <person name="Robb T.F."/>
            <person name="Horikoshi K."/>
            <person name="Masuchi Y."/>
            <person name="Shizuya H."/>
            <person name="Kikuchi H."/>
        </authorList>
    </citation>
    <scope>NUCLEOTIDE SEQUENCE [LARGE SCALE GENOMIC DNA]</scope>
    <source>
        <strain evidence="3">ATCC 700860 / DSM 12428 / JCM 9974 / NBRC 100139 / OT-3</strain>
    </source>
</reference>